<keyword evidence="5" id="KW-1185">Reference proteome</keyword>
<evidence type="ECO:0000259" key="3">
    <source>
        <dbReference type="PROSITE" id="PS50110"/>
    </source>
</evidence>
<dbReference type="Proteomes" id="UP001262410">
    <property type="component" value="Unassembled WGS sequence"/>
</dbReference>
<dbReference type="RefSeq" id="WP_309795382.1">
    <property type="nucleotide sequence ID" value="NZ_JAVDPW010000005.1"/>
</dbReference>
<proteinExistence type="predicted"/>
<organism evidence="4 5">
    <name type="scientific">Inquilinus ginsengisoli</name>
    <dbReference type="NCBI Taxonomy" id="363840"/>
    <lineage>
        <taxon>Bacteria</taxon>
        <taxon>Pseudomonadati</taxon>
        <taxon>Pseudomonadota</taxon>
        <taxon>Alphaproteobacteria</taxon>
        <taxon>Rhodospirillales</taxon>
        <taxon>Rhodospirillaceae</taxon>
        <taxon>Inquilinus</taxon>
    </lineage>
</organism>
<dbReference type="Gene3D" id="3.40.50.2300">
    <property type="match status" value="1"/>
</dbReference>
<name>A0ABU1JQ44_9PROT</name>
<dbReference type="SMART" id="SM00448">
    <property type="entry name" value="REC"/>
    <property type="match status" value="1"/>
</dbReference>
<feature type="modified residue" description="4-aspartylphosphate" evidence="2">
    <location>
        <position position="58"/>
    </location>
</feature>
<dbReference type="PANTHER" id="PTHR44591:SF3">
    <property type="entry name" value="RESPONSE REGULATORY DOMAIN-CONTAINING PROTEIN"/>
    <property type="match status" value="1"/>
</dbReference>
<dbReference type="SUPFAM" id="SSF52172">
    <property type="entry name" value="CheY-like"/>
    <property type="match status" value="1"/>
</dbReference>
<dbReference type="PROSITE" id="PS50110">
    <property type="entry name" value="RESPONSE_REGULATORY"/>
    <property type="match status" value="1"/>
</dbReference>
<reference evidence="4 5" key="1">
    <citation type="submission" date="2023-07" db="EMBL/GenBank/DDBJ databases">
        <title>Sorghum-associated microbial communities from plants grown in Nebraska, USA.</title>
        <authorList>
            <person name="Schachtman D."/>
        </authorList>
    </citation>
    <scope>NUCLEOTIDE SEQUENCE [LARGE SCALE GENOMIC DNA]</scope>
    <source>
        <strain evidence="4 5">584</strain>
    </source>
</reference>
<gene>
    <name evidence="4" type="ORF">E9232_003263</name>
</gene>
<accession>A0ABU1JQ44</accession>
<feature type="domain" description="Response regulatory" evidence="3">
    <location>
        <begin position="8"/>
        <end position="118"/>
    </location>
</feature>
<dbReference type="PANTHER" id="PTHR44591">
    <property type="entry name" value="STRESS RESPONSE REGULATOR PROTEIN 1"/>
    <property type="match status" value="1"/>
</dbReference>
<keyword evidence="1 2" id="KW-0597">Phosphoprotein</keyword>
<comment type="caution">
    <text evidence="4">The sequence shown here is derived from an EMBL/GenBank/DDBJ whole genome shotgun (WGS) entry which is preliminary data.</text>
</comment>
<evidence type="ECO:0000313" key="4">
    <source>
        <dbReference type="EMBL" id="MDR6290737.1"/>
    </source>
</evidence>
<dbReference type="EMBL" id="JAVDPW010000005">
    <property type="protein sequence ID" value="MDR6290737.1"/>
    <property type="molecule type" value="Genomic_DNA"/>
</dbReference>
<evidence type="ECO:0000256" key="1">
    <source>
        <dbReference type="ARBA" id="ARBA00022553"/>
    </source>
</evidence>
<dbReference type="InterPro" id="IPR001789">
    <property type="entry name" value="Sig_transdc_resp-reg_receiver"/>
</dbReference>
<dbReference type="InterPro" id="IPR050595">
    <property type="entry name" value="Bact_response_regulator"/>
</dbReference>
<dbReference type="InterPro" id="IPR011006">
    <property type="entry name" value="CheY-like_superfamily"/>
</dbReference>
<sequence length="126" mass="13286">MTQTAALRILLVEDEAIIAVLLAEVLEGMGYEVCAIEATEEDAVAAALRCRPDLMIVDVRLGDGSGVAAVERILRAGPVPHVFVSGDPSKVQALRPDAVVMQKPFREADLALAIQRALGAVASLPQ</sequence>
<evidence type="ECO:0000256" key="2">
    <source>
        <dbReference type="PROSITE-ProRule" id="PRU00169"/>
    </source>
</evidence>
<protein>
    <submittedName>
        <fullName evidence="4">CheY-like chemotaxis protein</fullName>
    </submittedName>
</protein>
<dbReference type="Pfam" id="PF00072">
    <property type="entry name" value="Response_reg"/>
    <property type="match status" value="1"/>
</dbReference>
<evidence type="ECO:0000313" key="5">
    <source>
        <dbReference type="Proteomes" id="UP001262410"/>
    </source>
</evidence>